<keyword evidence="1" id="KW-0812">Transmembrane</keyword>
<keyword evidence="3" id="KW-1185">Reference proteome</keyword>
<dbReference type="AlphaFoldDB" id="A0A502GD99"/>
<evidence type="ECO:0000313" key="3">
    <source>
        <dbReference type="Proteomes" id="UP000317663"/>
    </source>
</evidence>
<dbReference type="Proteomes" id="UP000317663">
    <property type="component" value="Unassembled WGS sequence"/>
</dbReference>
<feature type="transmembrane region" description="Helical" evidence="1">
    <location>
        <begin position="37"/>
        <end position="54"/>
    </location>
</feature>
<organism evidence="2 3">
    <name type="scientific">Ewingella americana</name>
    <dbReference type="NCBI Taxonomy" id="41202"/>
    <lineage>
        <taxon>Bacteria</taxon>
        <taxon>Pseudomonadati</taxon>
        <taxon>Pseudomonadota</taxon>
        <taxon>Gammaproteobacteria</taxon>
        <taxon>Enterobacterales</taxon>
        <taxon>Yersiniaceae</taxon>
        <taxon>Ewingella</taxon>
    </lineage>
</organism>
<comment type="caution">
    <text evidence="2">The sequence shown here is derived from an EMBL/GenBank/DDBJ whole genome shotgun (WGS) entry which is preliminary data.</text>
</comment>
<reference evidence="2 3" key="1">
    <citation type="journal article" date="2019" name="Environ. Microbiol.">
        <title>Species interactions and distinct microbial communities in high Arctic permafrost affected cryosols are associated with the CH4 and CO2 gas fluxes.</title>
        <authorList>
            <person name="Altshuler I."/>
            <person name="Hamel J."/>
            <person name="Turney S."/>
            <person name="Magnuson E."/>
            <person name="Levesque R."/>
            <person name="Greer C."/>
            <person name="Whyte L.G."/>
        </authorList>
    </citation>
    <scope>NUCLEOTIDE SEQUENCE [LARGE SCALE GENOMIC DNA]</scope>
    <source>
        <strain evidence="2 3">E4</strain>
    </source>
</reference>
<sequence length="74" mass="8551">MIKFTIYVAALVICIAFGFIINDLFQYSFLHWLATSALRGVCIVTLMGLMSSWYPTQVYEARIPWTLKRMILTV</sequence>
<dbReference type="RefSeq" id="WP_161985807.1">
    <property type="nucleotide sequence ID" value="NZ_RCZD01000008.1"/>
</dbReference>
<name>A0A502GD99_9GAMM</name>
<accession>A0A502GD99</accession>
<dbReference type="EMBL" id="RCZD01000008">
    <property type="protein sequence ID" value="TPG59905.1"/>
    <property type="molecule type" value="Genomic_DNA"/>
</dbReference>
<keyword evidence="1" id="KW-1133">Transmembrane helix</keyword>
<proteinExistence type="predicted"/>
<keyword evidence="1" id="KW-0472">Membrane</keyword>
<evidence type="ECO:0000256" key="1">
    <source>
        <dbReference type="SAM" id="Phobius"/>
    </source>
</evidence>
<evidence type="ECO:0000313" key="2">
    <source>
        <dbReference type="EMBL" id="TPG59905.1"/>
    </source>
</evidence>
<gene>
    <name evidence="2" type="ORF">EAH77_15170</name>
</gene>
<protein>
    <submittedName>
        <fullName evidence="2">Uncharacterized protein</fullName>
    </submittedName>
</protein>
<feature type="transmembrane region" description="Helical" evidence="1">
    <location>
        <begin position="6"/>
        <end position="25"/>
    </location>
</feature>